<dbReference type="RefSeq" id="WP_178933774.1">
    <property type="nucleotide sequence ID" value="NZ_JACBAZ010000007.1"/>
</dbReference>
<dbReference type="Pfam" id="PF24481">
    <property type="entry name" value="CT398_CC"/>
    <property type="match status" value="1"/>
</dbReference>
<evidence type="ECO:0000259" key="2">
    <source>
        <dbReference type="Pfam" id="PF02591"/>
    </source>
</evidence>
<keyword evidence="1" id="KW-0175">Coiled coil</keyword>
<dbReference type="PANTHER" id="PTHR39082:SF1">
    <property type="entry name" value="SCAVENGER RECEPTOR CLASS A MEMBER 3"/>
    <property type="match status" value="1"/>
</dbReference>
<evidence type="ECO:0008006" key="6">
    <source>
        <dbReference type="Google" id="ProtNLM"/>
    </source>
</evidence>
<evidence type="ECO:0000313" key="5">
    <source>
        <dbReference type="Proteomes" id="UP000557872"/>
    </source>
</evidence>
<dbReference type="PANTHER" id="PTHR39082">
    <property type="entry name" value="PHOSPHOLIPASE C-BETA-2-RELATED"/>
    <property type="match status" value="1"/>
</dbReference>
<evidence type="ECO:0000313" key="4">
    <source>
        <dbReference type="EMBL" id="NWK56937.1"/>
    </source>
</evidence>
<dbReference type="Proteomes" id="UP000557872">
    <property type="component" value="Unassembled WGS sequence"/>
</dbReference>
<feature type="domain" description="CT398-like coiled coil hairpin" evidence="3">
    <location>
        <begin position="11"/>
        <end position="187"/>
    </location>
</feature>
<sequence>MLSEIESLLILQDRDQRILKLTNELKRIPNDQQRAKERLANDLDTVAQAKSAIQENEIAIKNVELDIGVRKDTLTKLKVQQYETKKNEEFTALGNEITRYTEEIDALETTELELMEKADGLQEIRNKAQAALDITQGMVDEEIELLDKKAAECQQQKTEVQSDRDSLASAVDEDQLSLYERLMKSKGGDAIVSAERGQCQGCHMKLVAATMINVQAEKEITQCENCGRILYLSSQTTHEEH</sequence>
<proteinExistence type="predicted"/>
<dbReference type="Gene3D" id="1.10.287.1490">
    <property type="match status" value="1"/>
</dbReference>
<reference evidence="4 5" key="1">
    <citation type="submission" date="2020-07" db="EMBL/GenBank/DDBJ databases">
        <title>Roseicoccus Jingziensis gen. nov., sp. nov., isolated from coastal seawater.</title>
        <authorList>
            <person name="Feng X."/>
        </authorList>
    </citation>
    <scope>NUCLEOTIDE SEQUENCE [LARGE SCALE GENOMIC DNA]</scope>
    <source>
        <strain evidence="4 5">N1E253</strain>
    </source>
</reference>
<dbReference type="InterPro" id="IPR003743">
    <property type="entry name" value="Zf-RING_7"/>
</dbReference>
<dbReference type="EMBL" id="JACBAZ010000007">
    <property type="protein sequence ID" value="NWK56937.1"/>
    <property type="molecule type" value="Genomic_DNA"/>
</dbReference>
<evidence type="ECO:0000256" key="1">
    <source>
        <dbReference type="SAM" id="Coils"/>
    </source>
</evidence>
<evidence type="ECO:0000259" key="3">
    <source>
        <dbReference type="Pfam" id="PF24481"/>
    </source>
</evidence>
<dbReference type="InterPro" id="IPR052376">
    <property type="entry name" value="Oxidative_Scav/Glycosyltrans"/>
</dbReference>
<gene>
    <name evidence="4" type="ORF">HW115_15035</name>
</gene>
<feature type="domain" description="C4-type zinc ribbon" evidence="2">
    <location>
        <begin position="199"/>
        <end position="230"/>
    </location>
</feature>
<name>A0A851GPJ0_9BACT</name>
<comment type="caution">
    <text evidence="4">The sequence shown here is derived from an EMBL/GenBank/DDBJ whole genome shotgun (WGS) entry which is preliminary data.</text>
</comment>
<protein>
    <recommendedName>
        <fullName evidence="6">C4-type zinc ribbon domain-containing protein</fullName>
    </recommendedName>
</protein>
<keyword evidence="5" id="KW-1185">Reference proteome</keyword>
<feature type="coiled-coil region" evidence="1">
    <location>
        <begin position="90"/>
        <end position="117"/>
    </location>
</feature>
<dbReference type="AlphaFoldDB" id="A0A851GPJ0"/>
<accession>A0A851GPJ0</accession>
<dbReference type="InterPro" id="IPR056003">
    <property type="entry name" value="CT398_CC_hairpin"/>
</dbReference>
<organism evidence="4 5">
    <name type="scientific">Oceaniferula marina</name>
    <dbReference type="NCBI Taxonomy" id="2748318"/>
    <lineage>
        <taxon>Bacteria</taxon>
        <taxon>Pseudomonadati</taxon>
        <taxon>Verrucomicrobiota</taxon>
        <taxon>Verrucomicrobiia</taxon>
        <taxon>Verrucomicrobiales</taxon>
        <taxon>Verrucomicrobiaceae</taxon>
        <taxon>Oceaniferula</taxon>
    </lineage>
</organism>
<dbReference type="Pfam" id="PF02591">
    <property type="entry name" value="Zn_ribbon_9"/>
    <property type="match status" value="1"/>
</dbReference>